<dbReference type="Proteomes" id="UP001596333">
    <property type="component" value="Unassembled WGS sequence"/>
</dbReference>
<dbReference type="AlphaFoldDB" id="A0ABD5URD9"/>
<keyword evidence="2" id="KW-1185">Reference proteome</keyword>
<gene>
    <name evidence="1" type="ORF">ACFQEY_16790</name>
</gene>
<dbReference type="EMBL" id="JBHSXI010000023">
    <property type="protein sequence ID" value="MFC6890647.1"/>
    <property type="molecule type" value="Genomic_DNA"/>
</dbReference>
<accession>A0ABD5URD9</accession>
<organism evidence="1 2">
    <name type="scientific">Halorubrum trueperi</name>
    <dbReference type="NCBI Taxonomy" id="2004704"/>
    <lineage>
        <taxon>Archaea</taxon>
        <taxon>Methanobacteriati</taxon>
        <taxon>Methanobacteriota</taxon>
        <taxon>Stenosarchaea group</taxon>
        <taxon>Halobacteria</taxon>
        <taxon>Halobacteriales</taxon>
        <taxon>Haloferacaceae</taxon>
        <taxon>Halorubrum</taxon>
    </lineage>
</organism>
<name>A0ABD5URD9_9EURY</name>
<dbReference type="RefSeq" id="WP_379770830.1">
    <property type="nucleotide sequence ID" value="NZ_JBHSXI010000023.1"/>
</dbReference>
<proteinExistence type="predicted"/>
<evidence type="ECO:0000313" key="2">
    <source>
        <dbReference type="Proteomes" id="UP001596333"/>
    </source>
</evidence>
<comment type="caution">
    <text evidence="1">The sequence shown here is derived from an EMBL/GenBank/DDBJ whole genome shotgun (WGS) entry which is preliminary data.</text>
</comment>
<protein>
    <recommendedName>
        <fullName evidence="3">DUF4352 domain-containing protein</fullName>
    </recommendedName>
</protein>
<evidence type="ECO:0008006" key="3">
    <source>
        <dbReference type="Google" id="ProtNLM"/>
    </source>
</evidence>
<evidence type="ECO:0000313" key="1">
    <source>
        <dbReference type="EMBL" id="MFC6890647.1"/>
    </source>
</evidence>
<reference evidence="1 2" key="1">
    <citation type="journal article" date="2019" name="Int. J. Syst. Evol. Microbiol.">
        <title>The Global Catalogue of Microorganisms (GCM) 10K type strain sequencing project: providing services to taxonomists for standard genome sequencing and annotation.</title>
        <authorList>
            <consortium name="The Broad Institute Genomics Platform"/>
            <consortium name="The Broad Institute Genome Sequencing Center for Infectious Disease"/>
            <person name="Wu L."/>
            <person name="Ma J."/>
        </authorList>
    </citation>
    <scope>NUCLEOTIDE SEQUENCE [LARGE SCALE GENOMIC DNA]</scope>
    <source>
        <strain evidence="1 2">Y73</strain>
    </source>
</reference>
<sequence>MADKIEQSGDHLSIKIISLTDIDLSKLTDNPRVSGDGGQRRVAFFEIHNKSDDPWEWEEDGFQFVTKDGFVMEPDLIRIPSHNLPKGWYSSTVDIPSSAKAKVIVSLGQLDERDHIDYILYKKNLAEAWYSALSDEEVRNYSDKFEEIKLDIPNDLIHELDKLPDI</sequence>